<accession>A0A225X0V7</accession>
<reference evidence="3" key="1">
    <citation type="submission" date="2017-03" db="EMBL/GenBank/DDBJ databases">
        <title>Phytopthora megakarya and P. palmivora, two closely related causual agents of cacao black pod achieved similar genome size and gene model numbers by different mechanisms.</title>
        <authorList>
            <person name="Ali S."/>
            <person name="Shao J."/>
            <person name="Larry D.J."/>
            <person name="Kronmiller B."/>
            <person name="Shen D."/>
            <person name="Strem M.D."/>
            <person name="Melnick R.L."/>
            <person name="Guiltinan M.J."/>
            <person name="Tyler B.M."/>
            <person name="Meinhardt L.W."/>
            <person name="Bailey B.A."/>
        </authorList>
    </citation>
    <scope>NUCLEOTIDE SEQUENCE [LARGE SCALE GENOMIC DNA]</scope>
    <source>
        <strain evidence="3">zdho120</strain>
    </source>
</reference>
<feature type="region of interest" description="Disordered" evidence="1">
    <location>
        <begin position="82"/>
        <end position="108"/>
    </location>
</feature>
<organism evidence="2 3">
    <name type="scientific">Phytophthora megakarya</name>
    <dbReference type="NCBI Taxonomy" id="4795"/>
    <lineage>
        <taxon>Eukaryota</taxon>
        <taxon>Sar</taxon>
        <taxon>Stramenopiles</taxon>
        <taxon>Oomycota</taxon>
        <taxon>Peronosporomycetes</taxon>
        <taxon>Peronosporales</taxon>
        <taxon>Peronosporaceae</taxon>
        <taxon>Phytophthora</taxon>
    </lineage>
</organism>
<evidence type="ECO:0008006" key="4">
    <source>
        <dbReference type="Google" id="ProtNLM"/>
    </source>
</evidence>
<evidence type="ECO:0000313" key="3">
    <source>
        <dbReference type="Proteomes" id="UP000198211"/>
    </source>
</evidence>
<dbReference type="AlphaFoldDB" id="A0A225X0V7"/>
<gene>
    <name evidence="2" type="ORF">PHMEG_0002384</name>
</gene>
<evidence type="ECO:0000256" key="1">
    <source>
        <dbReference type="SAM" id="MobiDB-lite"/>
    </source>
</evidence>
<dbReference type="Proteomes" id="UP000198211">
    <property type="component" value="Unassembled WGS sequence"/>
</dbReference>
<keyword evidence="3" id="KW-1185">Reference proteome</keyword>
<protein>
    <recommendedName>
        <fullName evidence="4">Eukaryotic/viral aspartic protease</fullName>
    </recommendedName>
</protein>
<proteinExistence type="predicted"/>
<name>A0A225X0V7_9STRA</name>
<dbReference type="EMBL" id="NBNE01000105">
    <property type="protein sequence ID" value="OWZ22830.1"/>
    <property type="molecule type" value="Genomic_DNA"/>
</dbReference>
<dbReference type="OrthoDB" id="126554at2759"/>
<evidence type="ECO:0000313" key="2">
    <source>
        <dbReference type="EMBL" id="OWZ22830.1"/>
    </source>
</evidence>
<sequence>MWIMDHSAGVYVVLGTDFTIPADVRLELFHRTARLPDEVTVPLVKTSGAADDEPYGVQVVDGPTEDLYVPRGEWREFRLPLKRPSRATHDIDPEDQTNGTDGDGIPQG</sequence>
<comment type="caution">
    <text evidence="2">The sequence shown here is derived from an EMBL/GenBank/DDBJ whole genome shotgun (WGS) entry which is preliminary data.</text>
</comment>